<proteinExistence type="predicted"/>
<keyword evidence="3" id="KW-0378">Hydrolase</keyword>
<dbReference type="GO" id="GO:0016787">
    <property type="term" value="F:hydrolase activity"/>
    <property type="evidence" value="ECO:0007669"/>
    <property type="project" value="UniProtKB-KW"/>
</dbReference>
<name>A0AAP4U441_9GAMM</name>
<dbReference type="AlphaFoldDB" id="A0AAP4U441"/>
<dbReference type="EC" id="3.1.-.-" evidence="3"/>
<feature type="signal peptide" evidence="1">
    <location>
        <begin position="1"/>
        <end position="26"/>
    </location>
</feature>
<comment type="caution">
    <text evidence="3">The sequence shown here is derived from an EMBL/GenBank/DDBJ whole genome shotgun (WGS) entry which is preliminary data.</text>
</comment>
<dbReference type="InterPro" id="IPR029058">
    <property type="entry name" value="AB_hydrolase_fold"/>
</dbReference>
<dbReference type="EMBL" id="JAUORK010000027">
    <property type="protein sequence ID" value="MDO6673563.1"/>
    <property type="molecule type" value="Genomic_DNA"/>
</dbReference>
<evidence type="ECO:0000313" key="3">
    <source>
        <dbReference type="EMBL" id="MDO6673563.1"/>
    </source>
</evidence>
<evidence type="ECO:0000256" key="1">
    <source>
        <dbReference type="SAM" id="SignalP"/>
    </source>
</evidence>
<dbReference type="SUPFAM" id="SSF53474">
    <property type="entry name" value="alpha/beta-Hydrolases"/>
    <property type="match status" value="1"/>
</dbReference>
<organism evidence="3 4">
    <name type="scientific">Cobetia amphilecti</name>
    <dbReference type="NCBI Taxonomy" id="1055104"/>
    <lineage>
        <taxon>Bacteria</taxon>
        <taxon>Pseudomonadati</taxon>
        <taxon>Pseudomonadota</taxon>
        <taxon>Gammaproteobacteria</taxon>
        <taxon>Oceanospirillales</taxon>
        <taxon>Halomonadaceae</taxon>
        <taxon>Cobetia</taxon>
    </lineage>
</organism>
<evidence type="ECO:0000259" key="2">
    <source>
        <dbReference type="Pfam" id="PF01738"/>
    </source>
</evidence>
<keyword evidence="1" id="KW-0732">Signal</keyword>
<dbReference type="Proteomes" id="UP001170481">
    <property type="component" value="Unassembled WGS sequence"/>
</dbReference>
<sequence length="288" mass="30879">MQMLRGWCAGTLLFAQSVFSAGQAMAAEDAPLVNRLEGPQVVTETVTYRANGEEHVGLIARDAKAQGRRPGILLVHEWWGLNSYARKRAEQLAGLGYVVMAVDMYGGGRTAEHPKEAGAFSSAVMSDWPKAESSFNSALAVLRSRPEVDGERMAAIGYCFGGAVVLNMALTGAPLKAVVSFHGSPSIAVTEPEPFAGRVVIQNGAADTLVPQEDLDKLVATFQSLETRTTLIQYPGAKHAFTNPESDAKAAKYDLPLGYDAAADSASWQVMLNLFNEVFKTPKKSVKT</sequence>
<reference evidence="3" key="1">
    <citation type="submission" date="2023-07" db="EMBL/GenBank/DDBJ databases">
        <title>Genome content predicts the carbon catabolic preferences of heterotrophic bacteria.</title>
        <authorList>
            <person name="Gralka M."/>
        </authorList>
    </citation>
    <scope>NUCLEOTIDE SEQUENCE</scope>
    <source>
        <strain evidence="3">C2R13</strain>
    </source>
</reference>
<gene>
    <name evidence="3" type="ORF">Q4535_15765</name>
</gene>
<feature type="domain" description="Dienelactone hydrolase" evidence="2">
    <location>
        <begin position="59"/>
        <end position="278"/>
    </location>
</feature>
<dbReference type="InterPro" id="IPR002925">
    <property type="entry name" value="Dienelactn_hydro"/>
</dbReference>
<protein>
    <submittedName>
        <fullName evidence="3">Dienelactone hydrolase family protein</fullName>
        <ecNumber evidence="3">3.1.-.-</ecNumber>
    </submittedName>
</protein>
<dbReference type="PANTHER" id="PTHR22946">
    <property type="entry name" value="DIENELACTONE HYDROLASE DOMAIN-CONTAINING PROTEIN-RELATED"/>
    <property type="match status" value="1"/>
</dbReference>
<evidence type="ECO:0000313" key="4">
    <source>
        <dbReference type="Proteomes" id="UP001170481"/>
    </source>
</evidence>
<dbReference type="RefSeq" id="WP_303595248.1">
    <property type="nucleotide sequence ID" value="NZ_JAUORK010000027.1"/>
</dbReference>
<accession>A0AAP4U441</accession>
<dbReference type="Pfam" id="PF01738">
    <property type="entry name" value="DLH"/>
    <property type="match status" value="1"/>
</dbReference>
<dbReference type="InterPro" id="IPR050261">
    <property type="entry name" value="FrsA_esterase"/>
</dbReference>
<dbReference type="Gene3D" id="3.40.50.1820">
    <property type="entry name" value="alpha/beta hydrolase"/>
    <property type="match status" value="1"/>
</dbReference>
<feature type="chain" id="PRO_5042939384" evidence="1">
    <location>
        <begin position="27"/>
        <end position="288"/>
    </location>
</feature>
<dbReference type="PANTHER" id="PTHR22946:SF0">
    <property type="entry name" value="DIENELACTONE HYDROLASE DOMAIN-CONTAINING PROTEIN"/>
    <property type="match status" value="1"/>
</dbReference>